<dbReference type="AlphaFoldDB" id="A0A6P5LKF7"/>
<name>A0A6P5LKF7_PHACI</name>
<evidence type="ECO:0000259" key="6">
    <source>
        <dbReference type="PROSITE" id="PS50262"/>
    </source>
</evidence>
<dbReference type="InterPro" id="IPR017452">
    <property type="entry name" value="GPCR_Rhodpsn_7TM"/>
</dbReference>
<dbReference type="GO" id="GO:0004930">
    <property type="term" value="F:G protein-coupled receptor activity"/>
    <property type="evidence" value="ECO:0007669"/>
    <property type="project" value="InterPro"/>
</dbReference>
<dbReference type="KEGG" id="pcw:110218092"/>
<dbReference type="PANTHER" id="PTHR48018">
    <property type="entry name" value="OLFACTORY RECEPTOR"/>
    <property type="match status" value="1"/>
</dbReference>
<dbReference type="InterPro" id="IPR000276">
    <property type="entry name" value="GPCR_Rhodpsn"/>
</dbReference>
<feature type="transmembrane region" description="Helical" evidence="5">
    <location>
        <begin position="42"/>
        <end position="60"/>
    </location>
</feature>
<feature type="domain" description="G-protein coupled receptors family 1 profile" evidence="6">
    <location>
        <begin position="11"/>
        <end position="216"/>
    </location>
</feature>
<evidence type="ECO:0000313" key="7">
    <source>
        <dbReference type="Proteomes" id="UP000515140"/>
    </source>
</evidence>
<comment type="subcellular location">
    <subcellularLocation>
        <location evidence="1">Membrane</location>
    </subcellularLocation>
</comment>
<organism evidence="7 8">
    <name type="scientific">Phascolarctos cinereus</name>
    <name type="common">Koala</name>
    <dbReference type="NCBI Taxonomy" id="38626"/>
    <lineage>
        <taxon>Eukaryota</taxon>
        <taxon>Metazoa</taxon>
        <taxon>Chordata</taxon>
        <taxon>Craniata</taxon>
        <taxon>Vertebrata</taxon>
        <taxon>Euteleostomi</taxon>
        <taxon>Mammalia</taxon>
        <taxon>Metatheria</taxon>
        <taxon>Diprotodontia</taxon>
        <taxon>Phascolarctidae</taxon>
        <taxon>Phascolarctos</taxon>
    </lineage>
</organism>
<feature type="transmembrane region" description="Helical" evidence="5">
    <location>
        <begin position="72"/>
        <end position="94"/>
    </location>
</feature>
<evidence type="ECO:0000256" key="3">
    <source>
        <dbReference type="ARBA" id="ARBA00022989"/>
    </source>
</evidence>
<evidence type="ECO:0000313" key="8">
    <source>
        <dbReference type="RefSeq" id="XP_020856286.1"/>
    </source>
</evidence>
<keyword evidence="2 5" id="KW-0812">Transmembrane</keyword>
<keyword evidence="3 5" id="KW-1133">Transmembrane helix</keyword>
<dbReference type="InParanoid" id="A0A6P5LKF7"/>
<dbReference type="GO" id="GO:0016020">
    <property type="term" value="C:membrane"/>
    <property type="evidence" value="ECO:0007669"/>
    <property type="project" value="UniProtKB-SubCell"/>
</dbReference>
<sequence>MVLLLLFFLFLGIYVIIVVGNLGLMIFIRLNPQLHFLFNMSFIDLCYSSVVIPQVLINFVSKHDCEEDIGALAQLSLFHFFVNSESFLLSAVVYDQYVAICKPLLYNSIMSSQVCSLLVTGVYVMGFTLAMAHTGCMLRLSFCDSNITNLYVCDIVLPPPSTPILELSCTSTYIEELVVFLAISIDLGVISRSYALIFSTVLCILRKKNTVSRIRS</sequence>
<keyword evidence="4 5" id="KW-0472">Membrane</keyword>
<evidence type="ECO:0000256" key="1">
    <source>
        <dbReference type="ARBA" id="ARBA00004370"/>
    </source>
</evidence>
<protein>
    <submittedName>
        <fullName evidence="8">Olfactory receptor 8B8-like</fullName>
    </submittedName>
</protein>
<evidence type="ECO:0000256" key="4">
    <source>
        <dbReference type="ARBA" id="ARBA00023136"/>
    </source>
</evidence>
<dbReference type="GeneID" id="110218092"/>
<proteinExistence type="predicted"/>
<reference evidence="8" key="1">
    <citation type="submission" date="2025-08" db="UniProtKB">
        <authorList>
            <consortium name="RefSeq"/>
        </authorList>
    </citation>
    <scope>IDENTIFICATION</scope>
    <source>
        <tissue evidence="8">Spleen</tissue>
    </source>
</reference>
<keyword evidence="7" id="KW-1185">Reference proteome</keyword>
<gene>
    <name evidence="8" type="primary">LOC110218092</name>
</gene>
<dbReference type="PROSITE" id="PS50262">
    <property type="entry name" value="G_PROTEIN_RECEP_F1_2"/>
    <property type="match status" value="1"/>
</dbReference>
<feature type="transmembrane region" description="Helical" evidence="5">
    <location>
        <begin position="177"/>
        <end position="205"/>
    </location>
</feature>
<dbReference type="SUPFAM" id="SSF81321">
    <property type="entry name" value="Family A G protein-coupled receptor-like"/>
    <property type="match status" value="1"/>
</dbReference>
<feature type="transmembrane region" description="Helical" evidence="5">
    <location>
        <begin position="6"/>
        <end position="30"/>
    </location>
</feature>
<evidence type="ECO:0000256" key="5">
    <source>
        <dbReference type="SAM" id="Phobius"/>
    </source>
</evidence>
<evidence type="ECO:0000256" key="2">
    <source>
        <dbReference type="ARBA" id="ARBA00022692"/>
    </source>
</evidence>
<feature type="transmembrane region" description="Helical" evidence="5">
    <location>
        <begin position="114"/>
        <end position="132"/>
    </location>
</feature>
<dbReference type="Pfam" id="PF00001">
    <property type="entry name" value="7tm_1"/>
    <property type="match status" value="1"/>
</dbReference>
<accession>A0A6P5LKF7</accession>
<dbReference type="RefSeq" id="XP_020856286.1">
    <property type="nucleotide sequence ID" value="XM_021000627.1"/>
</dbReference>
<dbReference type="Proteomes" id="UP000515140">
    <property type="component" value="Unplaced"/>
</dbReference>
<dbReference type="Gene3D" id="1.20.1070.10">
    <property type="entry name" value="Rhodopsin 7-helix transmembrane proteins"/>
    <property type="match status" value="1"/>
</dbReference>